<dbReference type="SUPFAM" id="SSF54593">
    <property type="entry name" value="Glyoxalase/Bleomycin resistance protein/Dihydroxybiphenyl dioxygenase"/>
    <property type="match status" value="1"/>
</dbReference>
<dbReference type="RefSeq" id="WP_085217619.1">
    <property type="nucleotide sequence ID" value="NZ_LT840185.1"/>
</dbReference>
<proteinExistence type="predicted"/>
<dbReference type="PROSITE" id="PS51819">
    <property type="entry name" value="VOC"/>
    <property type="match status" value="1"/>
</dbReference>
<accession>A0A1X7G1D8</accession>
<dbReference type="EMBL" id="LT840185">
    <property type="protein sequence ID" value="SMF61807.1"/>
    <property type="molecule type" value="Genomic_DNA"/>
</dbReference>
<dbReference type="AlphaFoldDB" id="A0A1X7G1D8"/>
<organism evidence="2 3">
    <name type="scientific">Allosphingosinicella indica</name>
    <dbReference type="NCBI Taxonomy" id="941907"/>
    <lineage>
        <taxon>Bacteria</taxon>
        <taxon>Pseudomonadati</taxon>
        <taxon>Pseudomonadota</taxon>
        <taxon>Alphaproteobacteria</taxon>
        <taxon>Sphingomonadales</taxon>
        <taxon>Sphingomonadaceae</taxon>
        <taxon>Allosphingosinicella</taxon>
    </lineage>
</organism>
<dbReference type="InterPro" id="IPR037523">
    <property type="entry name" value="VOC_core"/>
</dbReference>
<feature type="domain" description="VOC" evidence="1">
    <location>
        <begin position="12"/>
        <end position="135"/>
    </location>
</feature>
<dbReference type="OrthoDB" id="9795306at2"/>
<evidence type="ECO:0000313" key="2">
    <source>
        <dbReference type="EMBL" id="SMF61807.1"/>
    </source>
</evidence>
<evidence type="ECO:0000313" key="3">
    <source>
        <dbReference type="Proteomes" id="UP000192934"/>
    </source>
</evidence>
<dbReference type="Pfam" id="PF00903">
    <property type="entry name" value="Glyoxalase"/>
    <property type="match status" value="1"/>
</dbReference>
<evidence type="ECO:0000259" key="1">
    <source>
        <dbReference type="PROSITE" id="PS51819"/>
    </source>
</evidence>
<name>A0A1X7G1D8_9SPHN</name>
<dbReference type="STRING" id="941907.SAMN06295910_0801"/>
<keyword evidence="3" id="KW-1185">Reference proteome</keyword>
<dbReference type="InterPro" id="IPR004360">
    <property type="entry name" value="Glyas_Fos-R_dOase_dom"/>
</dbReference>
<dbReference type="Proteomes" id="UP000192934">
    <property type="component" value="Chromosome I"/>
</dbReference>
<gene>
    <name evidence="2" type="ORF">SAMN06295910_0801</name>
</gene>
<dbReference type="Gene3D" id="3.10.180.10">
    <property type="entry name" value="2,3-Dihydroxybiphenyl 1,2-Dioxygenase, domain 1"/>
    <property type="match status" value="1"/>
</dbReference>
<dbReference type="PANTHER" id="PTHR34109:SF1">
    <property type="entry name" value="VOC DOMAIN-CONTAINING PROTEIN"/>
    <property type="match status" value="1"/>
</dbReference>
<dbReference type="CDD" id="cd07246">
    <property type="entry name" value="VOC_like"/>
    <property type="match status" value="1"/>
</dbReference>
<dbReference type="PANTHER" id="PTHR34109">
    <property type="entry name" value="BNAUNNG04460D PROTEIN-RELATED"/>
    <property type="match status" value="1"/>
</dbReference>
<reference evidence="3" key="1">
    <citation type="submission" date="2017-04" db="EMBL/GenBank/DDBJ databases">
        <authorList>
            <person name="Varghese N."/>
            <person name="Submissions S."/>
        </authorList>
    </citation>
    <scope>NUCLEOTIDE SEQUENCE [LARGE SCALE GENOMIC DNA]</scope>
    <source>
        <strain evidence="3">Dd16</strain>
    </source>
</reference>
<protein>
    <submittedName>
        <fullName evidence="2">PhnB protein</fullName>
    </submittedName>
</protein>
<sequence>MDNPDQGPTAGLTPHLTITGNRAKDAIAFYEKAFGAERAMDPYLADDGKRIMHAHLKINGGHLMLNDDFPEYRGSAAPEAGPVTLHLQVDDADAWFARATGAGATVAMPIGDQFWGDRYGQVTDPFGQTWSIGSPIRK</sequence>
<dbReference type="InterPro" id="IPR029068">
    <property type="entry name" value="Glyas_Bleomycin-R_OHBP_Dase"/>
</dbReference>